<dbReference type="Gene3D" id="1.10.1220.10">
    <property type="entry name" value="Met repressor-like"/>
    <property type="match status" value="1"/>
</dbReference>
<gene>
    <name evidence="3" type="primary">relB</name>
    <name evidence="3" type="ORF">BN85315520</name>
</gene>
<sequence>MRNDVIHVRVSDDLKNNVESILSDLGITLSYAVNIYLKQIESKRGIPFEVVLPSQEKAKEIEMLANAINLTGGKEVSSYANRILGLYAQDLIDYETAVFALGRNL</sequence>
<evidence type="ECO:0000313" key="4">
    <source>
        <dbReference type="Proteomes" id="UP000032737"/>
    </source>
</evidence>
<dbReference type="KEGG" id="abra:BN85315520"/>
<dbReference type="EMBL" id="FO681348">
    <property type="protein sequence ID" value="CCV66573.1"/>
    <property type="molecule type" value="Genomic_DNA"/>
</dbReference>
<accession>U4KSE1</accession>
<dbReference type="RefSeq" id="WP_030005425.1">
    <property type="nucleotide sequence ID" value="NC_022549.1"/>
</dbReference>
<comment type="similarity">
    <text evidence="1">Belongs to the RelB/DinJ antitoxin family.</text>
</comment>
<dbReference type="OrthoDB" id="9804867at2"/>
<dbReference type="PANTHER" id="PTHR38781">
    <property type="entry name" value="ANTITOXIN DINJ-RELATED"/>
    <property type="match status" value="1"/>
</dbReference>
<keyword evidence="2" id="KW-1277">Toxin-antitoxin system</keyword>
<dbReference type="PANTHER" id="PTHR38781:SF1">
    <property type="entry name" value="ANTITOXIN DINJ-RELATED"/>
    <property type="match status" value="1"/>
</dbReference>
<dbReference type="Pfam" id="PF04221">
    <property type="entry name" value="RelB"/>
    <property type="match status" value="1"/>
</dbReference>
<keyword evidence="4" id="KW-1185">Reference proteome</keyword>
<reference evidence="3 4" key="1">
    <citation type="journal article" date="2013" name="J. Mol. Microbiol. Biotechnol.">
        <title>Analysis of the Complete Genomes of Acholeplasma brassicae , A. palmae and A. laidlawii and Their Comparison to the Obligate Parasites from ' Candidatus Phytoplasma'.</title>
        <authorList>
            <person name="Kube M."/>
            <person name="Siewert C."/>
            <person name="Migdoll A.M."/>
            <person name="Duduk B."/>
            <person name="Holz S."/>
            <person name="Rabus R."/>
            <person name="Seemuller E."/>
            <person name="Mitrovic J."/>
            <person name="Muller I."/>
            <person name="Buttner C."/>
            <person name="Reinhardt R."/>
        </authorList>
    </citation>
    <scope>NUCLEOTIDE SEQUENCE [LARGE SCALE GENOMIC DNA]</scope>
    <source>
        <strain evidence="4">0502</strain>
    </source>
</reference>
<organism evidence="3 4">
    <name type="scientific">Acholeplasma brassicae</name>
    <dbReference type="NCBI Taxonomy" id="61635"/>
    <lineage>
        <taxon>Bacteria</taxon>
        <taxon>Bacillati</taxon>
        <taxon>Mycoplasmatota</taxon>
        <taxon>Mollicutes</taxon>
        <taxon>Acholeplasmatales</taxon>
        <taxon>Acholeplasmataceae</taxon>
        <taxon>Acholeplasma</taxon>
    </lineage>
</organism>
<dbReference type="HOGENOM" id="CLU_2191201_0_0_14"/>
<dbReference type="InterPro" id="IPR013321">
    <property type="entry name" value="Arc_rbn_hlx_hlx"/>
</dbReference>
<evidence type="ECO:0000256" key="1">
    <source>
        <dbReference type="ARBA" id="ARBA00010562"/>
    </source>
</evidence>
<name>U4KSE1_9MOLU</name>
<evidence type="ECO:0000256" key="2">
    <source>
        <dbReference type="ARBA" id="ARBA00022649"/>
    </source>
</evidence>
<protein>
    <submittedName>
        <fullName evidence="3">Antitoxin, DNA-damage-inducible protein J</fullName>
    </submittedName>
</protein>
<dbReference type="InterPro" id="IPR007337">
    <property type="entry name" value="RelB/DinJ"/>
</dbReference>
<dbReference type="STRING" id="61635.BN85315520"/>
<dbReference type="GO" id="GO:0006351">
    <property type="term" value="P:DNA-templated transcription"/>
    <property type="evidence" value="ECO:0007669"/>
    <property type="project" value="TreeGrafter"/>
</dbReference>
<dbReference type="Proteomes" id="UP000032737">
    <property type="component" value="Chromosome"/>
</dbReference>
<evidence type="ECO:0000313" key="3">
    <source>
        <dbReference type="EMBL" id="CCV66573.1"/>
    </source>
</evidence>
<proteinExistence type="inferred from homology"/>
<dbReference type="NCBIfam" id="TIGR02384">
    <property type="entry name" value="RelB_DinJ"/>
    <property type="match status" value="1"/>
</dbReference>
<dbReference type="AlphaFoldDB" id="U4KSE1"/>
<dbReference type="GO" id="GO:0006355">
    <property type="term" value="P:regulation of DNA-templated transcription"/>
    <property type="evidence" value="ECO:0007669"/>
    <property type="project" value="InterPro"/>
</dbReference>